<name>A0A1F5V219_FRAXR</name>
<dbReference type="AlphaFoldDB" id="A0A1F5V219"/>
<dbReference type="Gene3D" id="1.10.1220.10">
    <property type="entry name" value="Met repressor-like"/>
    <property type="match status" value="1"/>
</dbReference>
<organism evidence="1 2">
    <name type="scientific">Fraserbacteria sp. (strain RBG_16_55_9)</name>
    <dbReference type="NCBI Taxonomy" id="1817864"/>
    <lineage>
        <taxon>Bacteria</taxon>
        <taxon>Candidatus Fraseribacteriota</taxon>
    </lineage>
</organism>
<reference evidence="1 2" key="1">
    <citation type="journal article" date="2016" name="Nat. Commun.">
        <title>Thousands of microbial genomes shed light on interconnected biogeochemical processes in an aquifer system.</title>
        <authorList>
            <person name="Anantharaman K."/>
            <person name="Brown C.T."/>
            <person name="Hug L.A."/>
            <person name="Sharon I."/>
            <person name="Castelle C.J."/>
            <person name="Probst A.J."/>
            <person name="Thomas B.C."/>
            <person name="Singh A."/>
            <person name="Wilkins M.J."/>
            <person name="Karaoz U."/>
            <person name="Brodie E.L."/>
            <person name="Williams K.H."/>
            <person name="Hubbard S.S."/>
            <person name="Banfield J.F."/>
        </authorList>
    </citation>
    <scope>NUCLEOTIDE SEQUENCE [LARGE SCALE GENOMIC DNA]</scope>
    <source>
        <strain evidence="2">RBG_16_55_9</strain>
    </source>
</reference>
<accession>A0A1F5V219</accession>
<protein>
    <recommendedName>
        <fullName evidence="3">Ribbon-helix-helix protein CopG domain-containing protein</fullName>
    </recommendedName>
</protein>
<dbReference type="STRING" id="1817864.A2Z21_02370"/>
<comment type="caution">
    <text evidence="1">The sequence shown here is derived from an EMBL/GenBank/DDBJ whole genome shotgun (WGS) entry which is preliminary data.</text>
</comment>
<evidence type="ECO:0000313" key="1">
    <source>
        <dbReference type="EMBL" id="OGF57348.1"/>
    </source>
</evidence>
<proteinExistence type="predicted"/>
<dbReference type="EMBL" id="MFGX01000014">
    <property type="protein sequence ID" value="OGF57348.1"/>
    <property type="molecule type" value="Genomic_DNA"/>
</dbReference>
<dbReference type="GO" id="GO:0006355">
    <property type="term" value="P:regulation of DNA-templated transcription"/>
    <property type="evidence" value="ECO:0007669"/>
    <property type="project" value="InterPro"/>
</dbReference>
<dbReference type="InterPro" id="IPR013321">
    <property type="entry name" value="Arc_rbn_hlx_hlx"/>
</dbReference>
<dbReference type="SUPFAM" id="SSF47598">
    <property type="entry name" value="Ribbon-helix-helix"/>
    <property type="match status" value="1"/>
</dbReference>
<dbReference type="Proteomes" id="UP000179157">
    <property type="component" value="Unassembled WGS sequence"/>
</dbReference>
<sequence length="88" mass="10432">MTTKARKRINITLPPETVELLDRIAPENRSEFINQAVRMHSQRLFKARIRQQLKHAYAERAKEDFALAQEWEPIERELWELADTDANS</sequence>
<evidence type="ECO:0000313" key="2">
    <source>
        <dbReference type="Proteomes" id="UP000179157"/>
    </source>
</evidence>
<dbReference type="CDD" id="cd22231">
    <property type="entry name" value="RHH_NikR_HicB-like"/>
    <property type="match status" value="1"/>
</dbReference>
<gene>
    <name evidence="1" type="ORF">A2Z21_02370</name>
</gene>
<dbReference type="InterPro" id="IPR010985">
    <property type="entry name" value="Ribbon_hlx_hlx"/>
</dbReference>
<evidence type="ECO:0008006" key="3">
    <source>
        <dbReference type="Google" id="ProtNLM"/>
    </source>
</evidence>